<sequence>MSKLPIPIDTCGHDLKGSGWHFIVRAEGEDWNVVV</sequence>
<feature type="non-terminal residue" evidence="1">
    <location>
        <position position="35"/>
    </location>
</feature>
<reference evidence="1" key="1">
    <citation type="journal article" date="2015" name="Nature">
        <title>Complex archaea that bridge the gap between prokaryotes and eukaryotes.</title>
        <authorList>
            <person name="Spang A."/>
            <person name="Saw J.H."/>
            <person name="Jorgensen S.L."/>
            <person name="Zaremba-Niedzwiedzka K."/>
            <person name="Martijn J."/>
            <person name="Lind A.E."/>
            <person name="van Eijk R."/>
            <person name="Schleper C."/>
            <person name="Guy L."/>
            <person name="Ettema T.J."/>
        </authorList>
    </citation>
    <scope>NUCLEOTIDE SEQUENCE</scope>
</reference>
<evidence type="ECO:0000313" key="1">
    <source>
        <dbReference type="EMBL" id="KKK74941.1"/>
    </source>
</evidence>
<proteinExistence type="predicted"/>
<protein>
    <submittedName>
        <fullName evidence="1">Uncharacterized protein</fullName>
    </submittedName>
</protein>
<dbReference type="AlphaFoldDB" id="A0A0F9ARY2"/>
<dbReference type="EMBL" id="LAZR01056085">
    <property type="protein sequence ID" value="KKK74941.1"/>
    <property type="molecule type" value="Genomic_DNA"/>
</dbReference>
<accession>A0A0F9ARY2</accession>
<organism evidence="1">
    <name type="scientific">marine sediment metagenome</name>
    <dbReference type="NCBI Taxonomy" id="412755"/>
    <lineage>
        <taxon>unclassified sequences</taxon>
        <taxon>metagenomes</taxon>
        <taxon>ecological metagenomes</taxon>
    </lineage>
</organism>
<gene>
    <name evidence="1" type="ORF">LCGC14_2878710</name>
</gene>
<comment type="caution">
    <text evidence="1">The sequence shown here is derived from an EMBL/GenBank/DDBJ whole genome shotgun (WGS) entry which is preliminary data.</text>
</comment>
<name>A0A0F9ARY2_9ZZZZ</name>